<evidence type="ECO:0000256" key="7">
    <source>
        <dbReference type="PROSITE-ProRule" id="PRU10015"/>
    </source>
</evidence>
<keyword evidence="1" id="KW-0479">Metal-binding</keyword>
<keyword evidence="1" id="KW-0004">4Fe-4S</keyword>
<dbReference type="AlphaFoldDB" id="A0A1T4MZ88"/>
<dbReference type="SUPFAM" id="SSF50249">
    <property type="entry name" value="Nucleic acid-binding proteins"/>
    <property type="match status" value="1"/>
</dbReference>
<evidence type="ECO:0000313" key="9">
    <source>
        <dbReference type="Proteomes" id="UP000190135"/>
    </source>
</evidence>
<evidence type="ECO:0000256" key="6">
    <source>
        <dbReference type="PROSITE-ProRule" id="PRU01024"/>
    </source>
</evidence>
<keyword evidence="9" id="KW-1185">Reference proteome</keyword>
<feature type="binding site" evidence="6">
    <location>
        <position position="288"/>
    </location>
    <ligand>
        <name>S-adenosyl-L-methionine</name>
        <dbReference type="ChEBI" id="CHEBI:59789"/>
    </ligand>
</feature>
<dbReference type="GO" id="GO:0070041">
    <property type="term" value="F:rRNA (uridine-C5-)-methyltransferase activity"/>
    <property type="evidence" value="ECO:0007669"/>
    <property type="project" value="TreeGrafter"/>
</dbReference>
<dbReference type="PANTHER" id="PTHR11061:SF49">
    <property type="entry name" value="23S RRNA (URACIL(1939)-C(5))-METHYLTRANSFERASE RLMD"/>
    <property type="match status" value="1"/>
</dbReference>
<gene>
    <name evidence="8" type="ORF">SAMN05428963_102349</name>
</gene>
<dbReference type="EMBL" id="FUXL01000002">
    <property type="protein sequence ID" value="SJZ72164.1"/>
    <property type="molecule type" value="Genomic_DNA"/>
</dbReference>
<feature type="binding site" evidence="6">
    <location>
        <position position="268"/>
    </location>
    <ligand>
        <name>S-adenosyl-L-methionine</name>
        <dbReference type="ChEBI" id="CHEBI:59789"/>
    </ligand>
</feature>
<reference evidence="8 9" key="1">
    <citation type="submission" date="2017-02" db="EMBL/GenBank/DDBJ databases">
        <authorList>
            <person name="Peterson S.W."/>
        </authorList>
    </citation>
    <scope>NUCLEOTIDE SEQUENCE [LARGE SCALE GENOMIC DNA]</scope>
    <source>
        <strain evidence="8 9">USBA 369</strain>
    </source>
</reference>
<organism evidence="8 9">
    <name type="scientific">Consotaella salsifontis</name>
    <dbReference type="NCBI Taxonomy" id="1365950"/>
    <lineage>
        <taxon>Bacteria</taxon>
        <taxon>Pseudomonadati</taxon>
        <taxon>Pseudomonadota</taxon>
        <taxon>Alphaproteobacteria</taxon>
        <taxon>Hyphomicrobiales</taxon>
        <taxon>Aurantimonadaceae</taxon>
        <taxon>Consotaella</taxon>
    </lineage>
</organism>
<keyword evidence="1" id="KW-0408">Iron</keyword>
<evidence type="ECO:0000313" key="8">
    <source>
        <dbReference type="EMBL" id="SJZ72164.1"/>
    </source>
</evidence>
<accession>A0A1T4MZ88</accession>
<name>A0A1T4MZ88_9HYPH</name>
<feature type="binding site" evidence="6">
    <location>
        <position position="241"/>
    </location>
    <ligand>
        <name>S-adenosyl-L-methionine</name>
        <dbReference type="ChEBI" id="CHEBI:59789"/>
    </ligand>
</feature>
<sequence length="404" mass="43142">MAETVRIQSLGAKGDGVAELAGKPTFVPFTLPGELVEIGSGPTNRILEPSSERRPAPCPHFGACGGCDVQHASEEFYRAWKRDLVVQALARRGIETEVDGLVPCPPASRRRAVFSASRQGGRVQLGFFEAESHRLADLSVCLVVVPAIASRLDDLRKLAALVIDRRRPARLTVTATASGLDIAVSEAARLEESSRQALICLALQQDFARLTVNGEAVVEARRPVIDVAGTAMVPPPGGFLQAVAEAEAAMADLTLGYLKGARQVADLFAGSGAFALRLAKGARVHAVESDAPALSALDQAARHAGGLKPVTSERRDLFRRPLTAKELSRFDGIVFDPPRVGAEALCHELARAQVTRLVAVSCNPTTLARDLNILLVGGFRLQSVTPIDQFLWSHHVEAVALLTR</sequence>
<dbReference type="InterPro" id="IPR030390">
    <property type="entry name" value="MeTrfase_TrmA_AS"/>
</dbReference>
<dbReference type="Gene3D" id="2.40.50.140">
    <property type="entry name" value="Nucleic acid-binding proteins"/>
    <property type="match status" value="1"/>
</dbReference>
<dbReference type="Gene3D" id="3.40.50.150">
    <property type="entry name" value="Vaccinia Virus protein VP39"/>
    <property type="match status" value="1"/>
</dbReference>
<evidence type="ECO:0000256" key="5">
    <source>
        <dbReference type="ARBA" id="ARBA00023014"/>
    </source>
</evidence>
<dbReference type="InterPro" id="IPR012340">
    <property type="entry name" value="NA-bd_OB-fold"/>
</dbReference>
<dbReference type="PROSITE" id="PS01230">
    <property type="entry name" value="TRMA_1"/>
    <property type="match status" value="1"/>
</dbReference>
<comment type="similarity">
    <text evidence="6">Belongs to the class I-like SAM-binding methyltransferase superfamily. RNA M5U methyltransferase family.</text>
</comment>
<dbReference type="InterPro" id="IPR010280">
    <property type="entry name" value="U5_MeTrfase_fam"/>
</dbReference>
<keyword evidence="3 6" id="KW-0808">Transferase</keyword>
<evidence type="ECO:0000256" key="3">
    <source>
        <dbReference type="ARBA" id="ARBA00022679"/>
    </source>
</evidence>
<dbReference type="PROSITE" id="PS51687">
    <property type="entry name" value="SAM_MT_RNA_M5U"/>
    <property type="match status" value="1"/>
</dbReference>
<keyword evidence="4 6" id="KW-0949">S-adenosyl-L-methionine</keyword>
<feature type="active site" evidence="7">
    <location>
        <position position="362"/>
    </location>
</feature>
<evidence type="ECO:0000256" key="1">
    <source>
        <dbReference type="ARBA" id="ARBA00022485"/>
    </source>
</evidence>
<dbReference type="PANTHER" id="PTHR11061">
    <property type="entry name" value="RNA M5U METHYLTRANSFERASE"/>
    <property type="match status" value="1"/>
</dbReference>
<dbReference type="CDD" id="cd02440">
    <property type="entry name" value="AdoMet_MTases"/>
    <property type="match status" value="1"/>
</dbReference>
<keyword evidence="2 6" id="KW-0489">Methyltransferase</keyword>
<dbReference type="Gene3D" id="2.40.50.1070">
    <property type="match status" value="1"/>
</dbReference>
<dbReference type="SUPFAM" id="SSF53335">
    <property type="entry name" value="S-adenosyl-L-methionine-dependent methyltransferases"/>
    <property type="match status" value="1"/>
</dbReference>
<dbReference type="InterPro" id="IPR029063">
    <property type="entry name" value="SAM-dependent_MTases_sf"/>
</dbReference>
<keyword evidence="5" id="KW-0411">Iron-sulfur</keyword>
<dbReference type="GO" id="GO:0070475">
    <property type="term" value="P:rRNA base methylation"/>
    <property type="evidence" value="ECO:0007669"/>
    <property type="project" value="TreeGrafter"/>
</dbReference>
<dbReference type="Pfam" id="PF05958">
    <property type="entry name" value="tRNA_U5-meth_tr"/>
    <property type="match status" value="1"/>
</dbReference>
<dbReference type="RefSeq" id="WP_078707009.1">
    <property type="nucleotide sequence ID" value="NZ_FUXL01000002.1"/>
</dbReference>
<dbReference type="Proteomes" id="UP000190135">
    <property type="component" value="Unassembled WGS sequence"/>
</dbReference>
<dbReference type="GO" id="GO:0051539">
    <property type="term" value="F:4 iron, 4 sulfur cluster binding"/>
    <property type="evidence" value="ECO:0007669"/>
    <property type="project" value="UniProtKB-KW"/>
</dbReference>
<protein>
    <submittedName>
        <fullName evidence="8">23S rRNA m(5)U-1939 methyltransferase</fullName>
    </submittedName>
</protein>
<evidence type="ECO:0000256" key="4">
    <source>
        <dbReference type="ARBA" id="ARBA00022691"/>
    </source>
</evidence>
<feature type="binding site" evidence="6">
    <location>
        <position position="336"/>
    </location>
    <ligand>
        <name>S-adenosyl-L-methionine</name>
        <dbReference type="ChEBI" id="CHEBI:59789"/>
    </ligand>
</feature>
<dbReference type="OrthoDB" id="9804590at2"/>
<dbReference type="STRING" id="1365950.SAMN05428963_102349"/>
<feature type="active site" description="Nucleophile" evidence="6">
    <location>
        <position position="362"/>
    </location>
</feature>
<proteinExistence type="inferred from homology"/>
<evidence type="ECO:0000256" key="2">
    <source>
        <dbReference type="ARBA" id="ARBA00022603"/>
    </source>
</evidence>